<dbReference type="GO" id="GO:0120009">
    <property type="term" value="P:intermembrane lipid transfer"/>
    <property type="evidence" value="ECO:0007669"/>
    <property type="project" value="UniProtKB-ARBA"/>
</dbReference>
<dbReference type="CDD" id="cd13289">
    <property type="entry name" value="PH_Osh3p_yeast"/>
    <property type="match status" value="1"/>
</dbReference>
<dbReference type="InterPro" id="IPR011993">
    <property type="entry name" value="PH-like_dom_sf"/>
</dbReference>
<dbReference type="GO" id="GO:0005829">
    <property type="term" value="C:cytosol"/>
    <property type="evidence" value="ECO:0007669"/>
    <property type="project" value="TreeGrafter"/>
</dbReference>
<accession>A0A9P3G1H5</accession>
<evidence type="ECO:0000256" key="3">
    <source>
        <dbReference type="ARBA" id="ARBA00023055"/>
    </source>
</evidence>
<evidence type="ECO:0000256" key="1">
    <source>
        <dbReference type="ARBA" id="ARBA00008842"/>
    </source>
</evidence>
<dbReference type="GO" id="GO:0032934">
    <property type="term" value="F:sterol binding"/>
    <property type="evidence" value="ECO:0007669"/>
    <property type="project" value="TreeGrafter"/>
</dbReference>
<dbReference type="GO" id="GO:0030011">
    <property type="term" value="P:maintenance of cell polarity"/>
    <property type="evidence" value="ECO:0007669"/>
    <property type="project" value="TreeGrafter"/>
</dbReference>
<dbReference type="InterPro" id="IPR001849">
    <property type="entry name" value="PH_domain"/>
</dbReference>
<dbReference type="Pfam" id="PF15409">
    <property type="entry name" value="PH_8"/>
    <property type="match status" value="1"/>
</dbReference>
<keyword evidence="8" id="KW-1185">Reference proteome</keyword>
<feature type="compositionally biased region" description="Low complexity" evidence="5">
    <location>
        <begin position="333"/>
        <end position="354"/>
    </location>
</feature>
<dbReference type="InterPro" id="IPR037239">
    <property type="entry name" value="OSBP_sf"/>
</dbReference>
<name>A0A9P3G1H5_9APHY</name>
<dbReference type="OrthoDB" id="1854502at2759"/>
<dbReference type="GO" id="GO:0005886">
    <property type="term" value="C:plasma membrane"/>
    <property type="evidence" value="ECO:0007669"/>
    <property type="project" value="TreeGrafter"/>
</dbReference>
<reference evidence="7 8" key="1">
    <citation type="submission" date="2021-08" db="EMBL/GenBank/DDBJ databases">
        <title>Draft Genome Sequence of Phanerochaete sordida strain YK-624.</title>
        <authorList>
            <person name="Mori T."/>
            <person name="Dohra H."/>
            <person name="Suzuki T."/>
            <person name="Kawagishi H."/>
            <person name="Hirai H."/>
        </authorList>
    </citation>
    <scope>NUCLEOTIDE SEQUENCE [LARGE SCALE GENOMIC DNA]</scope>
    <source>
        <strain evidence="7 8">YK-624</strain>
    </source>
</reference>
<feature type="compositionally biased region" description="Basic and acidic residues" evidence="5">
    <location>
        <begin position="372"/>
        <end position="386"/>
    </location>
</feature>
<dbReference type="FunFam" id="2.40.160.120:FF:000001">
    <property type="entry name" value="Oxysterol-binding protein"/>
    <property type="match status" value="1"/>
</dbReference>
<keyword evidence="2" id="KW-0813">Transport</keyword>
<dbReference type="Pfam" id="PF01237">
    <property type="entry name" value="Oxysterol_BP"/>
    <property type="match status" value="1"/>
</dbReference>
<proteinExistence type="inferred from homology"/>
<dbReference type="GO" id="GO:0097038">
    <property type="term" value="C:perinuclear endoplasmic reticulum"/>
    <property type="evidence" value="ECO:0007669"/>
    <property type="project" value="TreeGrafter"/>
</dbReference>
<keyword evidence="4" id="KW-0446">Lipid-binding</keyword>
<dbReference type="GO" id="GO:0035621">
    <property type="term" value="P:ER to Golgi ceramide transport"/>
    <property type="evidence" value="ECO:0007669"/>
    <property type="project" value="TreeGrafter"/>
</dbReference>
<dbReference type="SUPFAM" id="SSF50729">
    <property type="entry name" value="PH domain-like"/>
    <property type="match status" value="1"/>
</dbReference>
<feature type="compositionally biased region" description="Acidic residues" evidence="5">
    <location>
        <begin position="312"/>
        <end position="329"/>
    </location>
</feature>
<dbReference type="InterPro" id="IPR000648">
    <property type="entry name" value="Oxysterol-bd"/>
</dbReference>
<organism evidence="7 8">
    <name type="scientific">Phanerochaete sordida</name>
    <dbReference type="NCBI Taxonomy" id="48140"/>
    <lineage>
        <taxon>Eukaryota</taxon>
        <taxon>Fungi</taxon>
        <taxon>Dikarya</taxon>
        <taxon>Basidiomycota</taxon>
        <taxon>Agaricomycotina</taxon>
        <taxon>Agaricomycetes</taxon>
        <taxon>Polyporales</taxon>
        <taxon>Phanerochaetaceae</taxon>
        <taxon>Phanerochaete</taxon>
    </lineage>
</organism>
<keyword evidence="3" id="KW-0445">Lipid transport</keyword>
<dbReference type="Gene3D" id="2.30.29.30">
    <property type="entry name" value="Pleckstrin-homology domain (PH domain)/Phosphotyrosine-binding domain (PTB)"/>
    <property type="match status" value="1"/>
</dbReference>
<comment type="similarity">
    <text evidence="1">Belongs to the OSBP family.</text>
</comment>
<protein>
    <submittedName>
        <fullName evidence="7">Oxysterol-binding protein-domain-containing protein</fullName>
    </submittedName>
</protein>
<feature type="compositionally biased region" description="Polar residues" evidence="5">
    <location>
        <begin position="283"/>
        <end position="307"/>
    </location>
</feature>
<gene>
    <name evidence="7" type="ORF">PsYK624_020490</name>
</gene>
<evidence type="ECO:0000313" key="7">
    <source>
        <dbReference type="EMBL" id="GJE85969.1"/>
    </source>
</evidence>
<evidence type="ECO:0000256" key="4">
    <source>
        <dbReference type="ARBA" id="ARBA00023121"/>
    </source>
</evidence>
<dbReference type="SMART" id="SM00233">
    <property type="entry name" value="PH"/>
    <property type="match status" value="1"/>
</dbReference>
<dbReference type="PANTHER" id="PTHR10972">
    <property type="entry name" value="OXYSTEROL-BINDING PROTEIN-RELATED"/>
    <property type="match status" value="1"/>
</dbReference>
<dbReference type="Proteomes" id="UP000703269">
    <property type="component" value="Unassembled WGS sequence"/>
</dbReference>
<evidence type="ECO:0000313" key="8">
    <source>
        <dbReference type="Proteomes" id="UP000703269"/>
    </source>
</evidence>
<dbReference type="GO" id="GO:0034727">
    <property type="term" value="P:piecemeal microautophagy of the nucleus"/>
    <property type="evidence" value="ECO:0007669"/>
    <property type="project" value="TreeGrafter"/>
</dbReference>
<evidence type="ECO:0000256" key="2">
    <source>
        <dbReference type="ARBA" id="ARBA00022448"/>
    </source>
</evidence>
<sequence length="758" mass="84466">MQSSISSRASKDTFPGSPLAAQAAQEDKVIAEGWVLKKRRKKMQGFARRYFTLHQSGFLSYSFHPGEPTRDGLLLSQAAITTAPGRKDIHIDSSAATFHIKCLSGEDFNKWMSAFRMYIAADAATVGRKSSVSRTSRSGPRNSLYNRSGALVDEIGLTIAELQGAFTALLEEDSKRRQSVGVRTGQHNKEHTGPVLSLFKNRKSYHSSQGTLHEPTVDEGSQSDSSHGSPSLSLAMQRLQTGLQNLKYQHSALVQSLHAHPEGPSLRSSPLLATAKEEDEMPTPSSGYSTLGRASNRSHRLSSQSDASVWFDAEEYDGPEEFVMDDTPPEDGGPPTSSQMSEFSSPGAESSSPSNDTELDSSAGYDSDADTEDIHAEEELRAHDKMVPSTPTEARKVVRRTQLPSPPVGDEGSLFTVLKKNVGKDLAQVALPVSFNEPLTLLQRMAEEVEYFDLLGEAVNATDPIERLCLVAAFAVSGYANTRYRTGRKGFNPMLAETFEDPRMRFIAEKVCHNPVVLAYHAEGEGWELYATSSGKTKFWGKSLEIIPQGSTHLIIGNDHYEWTKPSSFMRNLMMGTKYLEHCGKMSIQNTTTGARCVLDFKESGYWGPANQVFGVVHSPDGKTVSHLEGKWDEAMAQKLDASHFRVLWRITPFPRNATEYYGFTYFGITLNEITPDLENKLPPTDSRWRPDVRALEEGNLDLAESEKARVEEMQRERRRHGEERKPRWFKKVGDEWQYVGGYWEERAKCWDGIAPLW</sequence>
<feature type="compositionally biased region" description="Low complexity" evidence="5">
    <location>
        <begin position="222"/>
        <end position="231"/>
    </location>
</feature>
<comment type="caution">
    <text evidence="7">The sequence shown here is derived from an EMBL/GenBank/DDBJ whole genome shotgun (WGS) entry which is preliminary data.</text>
</comment>
<dbReference type="GO" id="GO:0006887">
    <property type="term" value="P:exocytosis"/>
    <property type="evidence" value="ECO:0007669"/>
    <property type="project" value="TreeGrafter"/>
</dbReference>
<dbReference type="InterPro" id="IPR041680">
    <property type="entry name" value="PH_8"/>
</dbReference>
<dbReference type="SUPFAM" id="SSF144000">
    <property type="entry name" value="Oxysterol-binding protein-like"/>
    <property type="match status" value="1"/>
</dbReference>
<evidence type="ECO:0000256" key="5">
    <source>
        <dbReference type="SAM" id="MobiDB-lite"/>
    </source>
</evidence>
<dbReference type="PANTHER" id="PTHR10972:SF203">
    <property type="entry name" value="OXYSTEROL-BINDING PROTEIN HOMOLOG 3"/>
    <property type="match status" value="1"/>
</dbReference>
<feature type="region of interest" description="Disordered" evidence="5">
    <location>
        <begin position="177"/>
        <end position="231"/>
    </location>
</feature>
<dbReference type="EMBL" id="BPQB01000003">
    <property type="protein sequence ID" value="GJE85969.1"/>
    <property type="molecule type" value="Genomic_DNA"/>
</dbReference>
<dbReference type="GO" id="GO:0006897">
    <property type="term" value="P:endocytosis"/>
    <property type="evidence" value="ECO:0007669"/>
    <property type="project" value="TreeGrafter"/>
</dbReference>
<dbReference type="Gene3D" id="3.30.70.3490">
    <property type="match status" value="1"/>
</dbReference>
<dbReference type="PROSITE" id="PS50003">
    <property type="entry name" value="PH_DOMAIN"/>
    <property type="match status" value="1"/>
</dbReference>
<dbReference type="GO" id="GO:0032541">
    <property type="term" value="C:cortical endoplasmic reticulum"/>
    <property type="evidence" value="ECO:0007669"/>
    <property type="project" value="TreeGrafter"/>
</dbReference>
<feature type="domain" description="PH" evidence="6">
    <location>
        <begin position="28"/>
        <end position="120"/>
    </location>
</feature>
<dbReference type="Gene3D" id="2.40.160.120">
    <property type="match status" value="1"/>
</dbReference>
<feature type="region of interest" description="Disordered" evidence="5">
    <location>
        <begin position="276"/>
        <end position="413"/>
    </location>
</feature>
<evidence type="ECO:0000259" key="6">
    <source>
        <dbReference type="PROSITE" id="PS50003"/>
    </source>
</evidence>
<dbReference type="AlphaFoldDB" id="A0A9P3G1H5"/>
<feature type="region of interest" description="Disordered" evidence="5">
    <location>
        <begin position="1"/>
        <end position="20"/>
    </location>
</feature>